<dbReference type="Pfam" id="PF01796">
    <property type="entry name" value="OB_ChsH2_C"/>
    <property type="match status" value="1"/>
</dbReference>
<dbReference type="SUPFAM" id="SSF50249">
    <property type="entry name" value="Nucleic acid-binding proteins"/>
    <property type="match status" value="1"/>
</dbReference>
<reference evidence="3 4" key="1">
    <citation type="submission" date="2018-12" db="EMBL/GenBank/DDBJ databases">
        <authorList>
            <person name="Yang Y."/>
        </authorList>
    </citation>
    <scope>NUCLEOTIDE SEQUENCE [LARGE SCALE GENOMIC DNA]</scope>
    <source>
        <strain evidence="3 4">GSF71</strain>
    </source>
</reference>
<name>A0A3S0WZR4_9PROT</name>
<evidence type="ECO:0000313" key="3">
    <source>
        <dbReference type="EMBL" id="RUQ72113.1"/>
    </source>
</evidence>
<dbReference type="InterPro" id="IPR002878">
    <property type="entry name" value="ChsH2_C"/>
</dbReference>
<gene>
    <name evidence="3" type="ORF">EJ913_11155</name>
</gene>
<dbReference type="RefSeq" id="WP_126997751.1">
    <property type="nucleotide sequence ID" value="NZ_JBNPXW010000005.1"/>
</dbReference>
<protein>
    <submittedName>
        <fullName evidence="3">Zn-ribbon domain-containing OB-fold protein</fullName>
    </submittedName>
</protein>
<feature type="domain" description="ChsH2 C-terminal OB-fold" evidence="1">
    <location>
        <begin position="64"/>
        <end position="126"/>
    </location>
</feature>
<feature type="domain" description="ChsH2 rubredoxin-like zinc ribbon" evidence="2">
    <location>
        <begin position="24"/>
        <end position="58"/>
    </location>
</feature>
<sequence>MTATTDPSPAKPAPLITADTRAFWDACAQGVLTFQRCTACGHVQFPPRPFCVSCRADGPVTERSAGLGTVHSHTIVHRAPTPAFKADVPYILALVDFDEGFRLMAALRDCPPADARIDLRVRVVFEPMAGGGALPQVRPLLE</sequence>
<evidence type="ECO:0000259" key="2">
    <source>
        <dbReference type="Pfam" id="PF12172"/>
    </source>
</evidence>
<dbReference type="PANTHER" id="PTHR34075:SF5">
    <property type="entry name" value="BLR3430 PROTEIN"/>
    <property type="match status" value="1"/>
</dbReference>
<keyword evidence="4" id="KW-1185">Reference proteome</keyword>
<organism evidence="3 4">
    <name type="scientific">Azospirillum doebereinerae</name>
    <dbReference type="NCBI Taxonomy" id="92933"/>
    <lineage>
        <taxon>Bacteria</taxon>
        <taxon>Pseudomonadati</taxon>
        <taxon>Pseudomonadota</taxon>
        <taxon>Alphaproteobacteria</taxon>
        <taxon>Rhodospirillales</taxon>
        <taxon>Azospirillaceae</taxon>
        <taxon>Azospirillum</taxon>
    </lineage>
</organism>
<comment type="caution">
    <text evidence="3">The sequence shown here is derived from an EMBL/GenBank/DDBJ whole genome shotgun (WGS) entry which is preliminary data.</text>
</comment>
<accession>A0A3S0WZR4</accession>
<dbReference type="Proteomes" id="UP000280346">
    <property type="component" value="Unassembled WGS sequence"/>
</dbReference>
<dbReference type="Gene3D" id="6.10.30.10">
    <property type="match status" value="1"/>
</dbReference>
<dbReference type="InterPro" id="IPR022002">
    <property type="entry name" value="ChsH2_Znr"/>
</dbReference>
<dbReference type="OrthoDB" id="3182121at2"/>
<dbReference type="AlphaFoldDB" id="A0A3S0WZR4"/>
<dbReference type="InterPro" id="IPR012340">
    <property type="entry name" value="NA-bd_OB-fold"/>
</dbReference>
<dbReference type="EMBL" id="RZIJ01000007">
    <property type="protein sequence ID" value="RUQ72113.1"/>
    <property type="molecule type" value="Genomic_DNA"/>
</dbReference>
<proteinExistence type="predicted"/>
<dbReference type="InterPro" id="IPR052513">
    <property type="entry name" value="Thioester_dehydratase-like"/>
</dbReference>
<evidence type="ECO:0000313" key="4">
    <source>
        <dbReference type="Proteomes" id="UP000280346"/>
    </source>
</evidence>
<dbReference type="PANTHER" id="PTHR34075">
    <property type="entry name" value="BLR3430 PROTEIN"/>
    <property type="match status" value="1"/>
</dbReference>
<evidence type="ECO:0000259" key="1">
    <source>
        <dbReference type="Pfam" id="PF01796"/>
    </source>
</evidence>
<dbReference type="Pfam" id="PF12172">
    <property type="entry name" value="zf-ChsH2"/>
    <property type="match status" value="1"/>
</dbReference>